<reference evidence="2" key="1">
    <citation type="submission" date="2023-03" db="EMBL/GenBank/DDBJ databases">
        <title>Massive genome expansion in bonnet fungi (Mycena s.s.) driven by repeated elements and novel gene families across ecological guilds.</title>
        <authorList>
            <consortium name="Lawrence Berkeley National Laboratory"/>
            <person name="Harder C.B."/>
            <person name="Miyauchi S."/>
            <person name="Viragh M."/>
            <person name="Kuo A."/>
            <person name="Thoen E."/>
            <person name="Andreopoulos B."/>
            <person name="Lu D."/>
            <person name="Skrede I."/>
            <person name="Drula E."/>
            <person name="Henrissat B."/>
            <person name="Morin E."/>
            <person name="Kohler A."/>
            <person name="Barry K."/>
            <person name="LaButti K."/>
            <person name="Morin E."/>
            <person name="Salamov A."/>
            <person name="Lipzen A."/>
            <person name="Mereny Z."/>
            <person name="Hegedus B."/>
            <person name="Baldrian P."/>
            <person name="Stursova M."/>
            <person name="Weitz H."/>
            <person name="Taylor A."/>
            <person name="Grigoriev I.V."/>
            <person name="Nagy L.G."/>
            <person name="Martin F."/>
            <person name="Kauserud H."/>
        </authorList>
    </citation>
    <scope>NUCLEOTIDE SEQUENCE</scope>
    <source>
        <strain evidence="2">9144</strain>
    </source>
</reference>
<organism evidence="2 3">
    <name type="scientific">Mycena pura</name>
    <dbReference type="NCBI Taxonomy" id="153505"/>
    <lineage>
        <taxon>Eukaryota</taxon>
        <taxon>Fungi</taxon>
        <taxon>Dikarya</taxon>
        <taxon>Basidiomycota</taxon>
        <taxon>Agaricomycotina</taxon>
        <taxon>Agaricomycetes</taxon>
        <taxon>Agaricomycetidae</taxon>
        <taxon>Agaricales</taxon>
        <taxon>Marasmiineae</taxon>
        <taxon>Mycenaceae</taxon>
        <taxon>Mycena</taxon>
    </lineage>
</organism>
<feature type="non-terminal residue" evidence="2">
    <location>
        <position position="302"/>
    </location>
</feature>
<feature type="compositionally biased region" description="Basic and acidic residues" evidence="1">
    <location>
        <begin position="94"/>
        <end position="103"/>
    </location>
</feature>
<feature type="region of interest" description="Disordered" evidence="1">
    <location>
        <begin position="1"/>
        <end position="40"/>
    </location>
</feature>
<name>A0AAD6V2J5_9AGAR</name>
<evidence type="ECO:0000313" key="2">
    <source>
        <dbReference type="EMBL" id="KAJ7200427.1"/>
    </source>
</evidence>
<dbReference type="EMBL" id="JARJCW010000063">
    <property type="protein sequence ID" value="KAJ7200427.1"/>
    <property type="molecule type" value="Genomic_DNA"/>
</dbReference>
<gene>
    <name evidence="2" type="ORF">GGX14DRAFT_372393</name>
</gene>
<feature type="compositionally biased region" description="Acidic residues" evidence="1">
    <location>
        <begin position="1"/>
        <end position="13"/>
    </location>
</feature>
<comment type="caution">
    <text evidence="2">The sequence shown here is derived from an EMBL/GenBank/DDBJ whole genome shotgun (WGS) entry which is preliminary data.</text>
</comment>
<feature type="compositionally biased region" description="Basic and acidic residues" evidence="1">
    <location>
        <begin position="14"/>
        <end position="32"/>
    </location>
</feature>
<proteinExistence type="predicted"/>
<sequence length="302" mass="34040">LDNDQLEEESDDESALRGVEESERAGGKRRGPENASLQHFRQPVAVIFEKKKKWEIRCKYCKSVRRVERTIDHGDFEDEPKMPALNNLAGHTRQCSEKKKADEAGAAADGPPPTLPAFNTSQAGKIMENFLREGELNPAIVPTAKGFLRLIAAWIIDEDLPWTAGEAPSLAVLFKIFAELHGKVVRELHAIDSWVCEHREFRTLILGPSDWKFLTELGQLLDIFSEVTLQMSHANIPTIPFVLPLYLRMKQVLQAHVLNPSILPQLRTAVLAGMQKLEKYHALARDNQFYRLGTSVYIAVPI</sequence>
<protein>
    <submittedName>
        <fullName evidence="2">Uncharacterized protein</fullName>
    </submittedName>
</protein>
<accession>A0AAD6V2J5</accession>
<feature type="region of interest" description="Disordered" evidence="1">
    <location>
        <begin position="93"/>
        <end position="114"/>
    </location>
</feature>
<keyword evidence="3" id="KW-1185">Reference proteome</keyword>
<evidence type="ECO:0000256" key="1">
    <source>
        <dbReference type="SAM" id="MobiDB-lite"/>
    </source>
</evidence>
<evidence type="ECO:0000313" key="3">
    <source>
        <dbReference type="Proteomes" id="UP001219525"/>
    </source>
</evidence>
<dbReference type="Proteomes" id="UP001219525">
    <property type="component" value="Unassembled WGS sequence"/>
</dbReference>
<dbReference type="AlphaFoldDB" id="A0AAD6V2J5"/>